<accession>A0A2P8FKU4</accession>
<dbReference type="PANTHER" id="PTHR38674">
    <property type="entry name" value="ALKANE 1-MONOOXYGENASE 1"/>
    <property type="match status" value="1"/>
</dbReference>
<dbReference type="InterPro" id="IPR005804">
    <property type="entry name" value="FA_desaturase_dom"/>
</dbReference>
<dbReference type="GO" id="GO:0046872">
    <property type="term" value="F:metal ion binding"/>
    <property type="evidence" value="ECO:0007669"/>
    <property type="project" value="UniProtKB-KW"/>
</dbReference>
<evidence type="ECO:0000256" key="12">
    <source>
        <dbReference type="SAM" id="Phobius"/>
    </source>
</evidence>
<evidence type="ECO:0000313" key="14">
    <source>
        <dbReference type="EMBL" id="PSL22357.1"/>
    </source>
</evidence>
<evidence type="ECO:0000313" key="15">
    <source>
        <dbReference type="Proteomes" id="UP000240418"/>
    </source>
</evidence>
<sequence length="344" mass="38098">MLWFTLATLTPVGLLLGTFAFGGLWSWLAVFYLTALAYSLDRMFQTAAVRVGKSGEFPAGDTLAHILGLAHFPLLVGAVYTVSGAGDHTVLERALAFLAAGVFFGQISNANAHELIHSTARWPRRLGTMIYISLLFGHHASAHKLVHHVWVATERDPNSAKLGQSFYNFWPRAWGGSFVAGWHAENALRERSNSPDPFIKHPYFAYVIGAVLCLAVVALAFGWPGVLACSLLAIYAQMQLLVSDYVQHYGLRRTTSANGKFEPVSQAHSWNSSQFCTSAMMMNAPRHSDHHMNPRRPYPALQLDRSFMPILPRSLPVMGVYALVPPLWRRLMDGRVAAHCPSRE</sequence>
<evidence type="ECO:0000256" key="11">
    <source>
        <dbReference type="ARBA" id="ARBA00023136"/>
    </source>
</evidence>
<dbReference type="GO" id="GO:0005886">
    <property type="term" value="C:plasma membrane"/>
    <property type="evidence" value="ECO:0007669"/>
    <property type="project" value="UniProtKB-SubCell"/>
</dbReference>
<keyword evidence="3" id="KW-1003">Cell membrane</keyword>
<keyword evidence="9" id="KW-0408">Iron</keyword>
<evidence type="ECO:0000256" key="2">
    <source>
        <dbReference type="ARBA" id="ARBA00010823"/>
    </source>
</evidence>
<keyword evidence="10 14" id="KW-0503">Monooxygenase</keyword>
<dbReference type="CDD" id="cd03512">
    <property type="entry name" value="Alkane-hydroxylase"/>
    <property type="match status" value="1"/>
</dbReference>
<name>A0A2P8FKU4_9RHOB</name>
<keyword evidence="15" id="KW-1185">Reference proteome</keyword>
<feature type="transmembrane region" description="Helical" evidence="12">
    <location>
        <begin position="12"/>
        <end position="40"/>
    </location>
</feature>
<evidence type="ECO:0000259" key="13">
    <source>
        <dbReference type="Pfam" id="PF00487"/>
    </source>
</evidence>
<proteinExistence type="inferred from homology"/>
<gene>
    <name evidence="14" type="ORF">CLV88_101786</name>
</gene>
<reference evidence="14 15" key="1">
    <citation type="submission" date="2018-03" db="EMBL/GenBank/DDBJ databases">
        <title>Genomic Encyclopedia of Archaeal and Bacterial Type Strains, Phase II (KMG-II): from individual species to whole genera.</title>
        <authorList>
            <person name="Goeker M."/>
        </authorList>
    </citation>
    <scope>NUCLEOTIDE SEQUENCE [LARGE SCALE GENOMIC DNA]</scope>
    <source>
        <strain evidence="14 15">DSM 100673</strain>
    </source>
</reference>
<dbReference type="OrthoDB" id="4759734at2"/>
<keyword evidence="6" id="KW-0479">Metal-binding</keyword>
<dbReference type="PANTHER" id="PTHR38674:SF1">
    <property type="entry name" value="ALKANE 1-MONOOXYGENASE 1"/>
    <property type="match status" value="1"/>
</dbReference>
<dbReference type="EMBL" id="PYGJ01000001">
    <property type="protein sequence ID" value="PSL22357.1"/>
    <property type="molecule type" value="Genomic_DNA"/>
</dbReference>
<feature type="transmembrane region" description="Helical" evidence="12">
    <location>
        <begin position="203"/>
        <end position="236"/>
    </location>
</feature>
<comment type="similarity">
    <text evidence="2">Belongs to the fatty acid desaturase type 1 family. AlkB subfamily.</text>
</comment>
<evidence type="ECO:0000256" key="3">
    <source>
        <dbReference type="ARBA" id="ARBA00022475"/>
    </source>
</evidence>
<dbReference type="AlphaFoldDB" id="A0A2P8FKU4"/>
<keyword evidence="5 12" id="KW-0812">Transmembrane</keyword>
<dbReference type="Pfam" id="PF00487">
    <property type="entry name" value="FA_desaturase"/>
    <property type="match status" value="1"/>
</dbReference>
<keyword evidence="8" id="KW-0560">Oxidoreductase</keyword>
<dbReference type="GO" id="GO:0004497">
    <property type="term" value="F:monooxygenase activity"/>
    <property type="evidence" value="ECO:0007669"/>
    <property type="project" value="UniProtKB-KW"/>
</dbReference>
<evidence type="ECO:0000256" key="7">
    <source>
        <dbReference type="ARBA" id="ARBA00022989"/>
    </source>
</evidence>
<evidence type="ECO:0000256" key="6">
    <source>
        <dbReference type="ARBA" id="ARBA00022723"/>
    </source>
</evidence>
<evidence type="ECO:0000256" key="4">
    <source>
        <dbReference type="ARBA" id="ARBA00022519"/>
    </source>
</evidence>
<organism evidence="14 15">
    <name type="scientific">Shimia abyssi</name>
    <dbReference type="NCBI Taxonomy" id="1662395"/>
    <lineage>
        <taxon>Bacteria</taxon>
        <taxon>Pseudomonadati</taxon>
        <taxon>Pseudomonadota</taxon>
        <taxon>Alphaproteobacteria</taxon>
        <taxon>Rhodobacterales</taxon>
        <taxon>Roseobacteraceae</taxon>
    </lineage>
</organism>
<feature type="domain" description="Fatty acid desaturase" evidence="13">
    <location>
        <begin position="95"/>
        <end position="303"/>
    </location>
</feature>
<evidence type="ECO:0000256" key="1">
    <source>
        <dbReference type="ARBA" id="ARBA00004429"/>
    </source>
</evidence>
<dbReference type="GO" id="GO:0006629">
    <property type="term" value="P:lipid metabolic process"/>
    <property type="evidence" value="ECO:0007669"/>
    <property type="project" value="InterPro"/>
</dbReference>
<evidence type="ECO:0000256" key="9">
    <source>
        <dbReference type="ARBA" id="ARBA00023004"/>
    </source>
</evidence>
<evidence type="ECO:0000256" key="10">
    <source>
        <dbReference type="ARBA" id="ARBA00023033"/>
    </source>
</evidence>
<keyword evidence="7 12" id="KW-1133">Transmembrane helix</keyword>
<dbReference type="InterPro" id="IPR033885">
    <property type="entry name" value="AlkB/XylM"/>
</dbReference>
<comment type="subcellular location">
    <subcellularLocation>
        <location evidence="1">Cell inner membrane</location>
        <topology evidence="1">Multi-pass membrane protein</topology>
    </subcellularLocation>
</comment>
<keyword evidence="4" id="KW-0997">Cell inner membrane</keyword>
<comment type="caution">
    <text evidence="14">The sequence shown here is derived from an EMBL/GenBank/DDBJ whole genome shotgun (WGS) entry which is preliminary data.</text>
</comment>
<keyword evidence="11 12" id="KW-0472">Membrane</keyword>
<dbReference type="Proteomes" id="UP000240418">
    <property type="component" value="Unassembled WGS sequence"/>
</dbReference>
<protein>
    <submittedName>
        <fullName evidence="14">Alkane 1-monooxygenase</fullName>
    </submittedName>
</protein>
<evidence type="ECO:0000256" key="5">
    <source>
        <dbReference type="ARBA" id="ARBA00022692"/>
    </source>
</evidence>
<evidence type="ECO:0000256" key="8">
    <source>
        <dbReference type="ARBA" id="ARBA00023002"/>
    </source>
</evidence>